<evidence type="ECO:0000256" key="3">
    <source>
        <dbReference type="ARBA" id="ARBA00022475"/>
    </source>
</evidence>
<dbReference type="GO" id="GO:0005886">
    <property type="term" value="C:plasma membrane"/>
    <property type="evidence" value="ECO:0007669"/>
    <property type="project" value="UniProtKB-SubCell"/>
</dbReference>
<dbReference type="GO" id="GO:0015204">
    <property type="term" value="F:urea transmembrane transporter activity"/>
    <property type="evidence" value="ECO:0007669"/>
    <property type="project" value="InterPro"/>
</dbReference>
<evidence type="ECO:0000256" key="8">
    <source>
        <dbReference type="SAM" id="MobiDB-lite"/>
    </source>
</evidence>
<gene>
    <name evidence="9" type="ORF">NHX12_014216</name>
</gene>
<keyword evidence="4" id="KW-0812">Transmembrane</keyword>
<accession>A0A9Q0DF47</accession>
<feature type="region of interest" description="Disordered" evidence="8">
    <location>
        <begin position="45"/>
        <end position="169"/>
    </location>
</feature>
<feature type="non-terminal residue" evidence="9">
    <location>
        <position position="1"/>
    </location>
</feature>
<keyword evidence="3" id="KW-1003">Cell membrane</keyword>
<dbReference type="Proteomes" id="UP001148018">
    <property type="component" value="Unassembled WGS sequence"/>
</dbReference>
<proteinExistence type="inferred from homology"/>
<sequence length="231" mass="24296">VYVCEALGPSLVILGALLLYSPLQALHAVLGSAAGTLAGKTFRGTSFSSRGSESGVSRGALQGLCAATSRTERRGEERKGREGRRGGGVGVGEDRRGEERERGEKRRSEGGGGPERRGKGERGEEEGVRVGDDRRGEERKGREGRRGGGEGEGGGGPEWRGKGERGEEEGIGLPACSWASTLVVSLMLLLTGRGLAAYRIPIGQARSPEHNLCARSQWKAGKTSDPDSTIV</sequence>
<dbReference type="InterPro" id="IPR029020">
    <property type="entry name" value="Ammonium/urea_transptr"/>
</dbReference>
<feature type="compositionally biased region" description="Low complexity" evidence="8">
    <location>
        <begin position="45"/>
        <end position="59"/>
    </location>
</feature>
<protein>
    <submittedName>
        <fullName evidence="9">Uncharacterized protein</fullName>
    </submittedName>
</protein>
<evidence type="ECO:0000256" key="1">
    <source>
        <dbReference type="ARBA" id="ARBA00004651"/>
    </source>
</evidence>
<dbReference type="AlphaFoldDB" id="A0A9Q0DF47"/>
<keyword evidence="5" id="KW-1133">Transmembrane helix</keyword>
<evidence type="ECO:0000256" key="6">
    <source>
        <dbReference type="ARBA" id="ARBA00023136"/>
    </source>
</evidence>
<reference evidence="9" key="1">
    <citation type="submission" date="2022-07" db="EMBL/GenBank/DDBJ databases">
        <title>Chromosome-level genome of Muraenolepis orangiensis.</title>
        <authorList>
            <person name="Kim J."/>
        </authorList>
    </citation>
    <scope>NUCLEOTIDE SEQUENCE</scope>
    <source>
        <strain evidence="9">KU_S4_2022</strain>
        <tissue evidence="9">Muscle</tissue>
    </source>
</reference>
<dbReference type="Gene3D" id="1.10.3430.10">
    <property type="entry name" value="Ammonium transporter AmtB like domains"/>
    <property type="match status" value="2"/>
</dbReference>
<comment type="catalytic activity">
    <reaction evidence="7">
        <text>urea(in) = urea(out)</text>
        <dbReference type="Rhea" id="RHEA:32799"/>
        <dbReference type="ChEBI" id="CHEBI:16199"/>
    </reaction>
</comment>
<evidence type="ECO:0000256" key="5">
    <source>
        <dbReference type="ARBA" id="ARBA00022989"/>
    </source>
</evidence>
<keyword evidence="10" id="KW-1185">Reference proteome</keyword>
<feature type="compositionally biased region" description="Basic and acidic residues" evidence="8">
    <location>
        <begin position="92"/>
        <end position="149"/>
    </location>
</feature>
<evidence type="ECO:0000313" key="10">
    <source>
        <dbReference type="Proteomes" id="UP001148018"/>
    </source>
</evidence>
<evidence type="ECO:0000256" key="2">
    <source>
        <dbReference type="ARBA" id="ARBA00005914"/>
    </source>
</evidence>
<evidence type="ECO:0000313" key="9">
    <source>
        <dbReference type="EMBL" id="KAJ3585497.1"/>
    </source>
</evidence>
<dbReference type="PANTHER" id="PTHR10464:SF9">
    <property type="entry name" value="UREA TRANSPORTER"/>
    <property type="match status" value="1"/>
</dbReference>
<evidence type="ECO:0000256" key="4">
    <source>
        <dbReference type="ARBA" id="ARBA00022692"/>
    </source>
</evidence>
<feature type="compositionally biased region" description="Basic and acidic residues" evidence="8">
    <location>
        <begin position="70"/>
        <end position="85"/>
    </location>
</feature>
<dbReference type="PANTHER" id="PTHR10464">
    <property type="entry name" value="UREA TRANSPORTER"/>
    <property type="match status" value="1"/>
</dbReference>
<dbReference type="EMBL" id="JANIIK010000118">
    <property type="protein sequence ID" value="KAJ3585497.1"/>
    <property type="molecule type" value="Genomic_DNA"/>
</dbReference>
<dbReference type="Pfam" id="PF03253">
    <property type="entry name" value="UT"/>
    <property type="match status" value="1"/>
</dbReference>
<comment type="subcellular location">
    <subcellularLocation>
        <location evidence="1">Cell membrane</location>
        <topology evidence="1">Multi-pass membrane protein</topology>
    </subcellularLocation>
</comment>
<evidence type="ECO:0000256" key="7">
    <source>
        <dbReference type="ARBA" id="ARBA00033993"/>
    </source>
</evidence>
<comment type="caution">
    <text evidence="9">The sequence shown here is derived from an EMBL/GenBank/DDBJ whole genome shotgun (WGS) entry which is preliminary data.</text>
</comment>
<organism evidence="9 10">
    <name type="scientific">Muraenolepis orangiensis</name>
    <name type="common">Patagonian moray cod</name>
    <dbReference type="NCBI Taxonomy" id="630683"/>
    <lineage>
        <taxon>Eukaryota</taxon>
        <taxon>Metazoa</taxon>
        <taxon>Chordata</taxon>
        <taxon>Craniata</taxon>
        <taxon>Vertebrata</taxon>
        <taxon>Euteleostomi</taxon>
        <taxon>Actinopterygii</taxon>
        <taxon>Neopterygii</taxon>
        <taxon>Teleostei</taxon>
        <taxon>Neoteleostei</taxon>
        <taxon>Acanthomorphata</taxon>
        <taxon>Zeiogadaria</taxon>
        <taxon>Gadariae</taxon>
        <taxon>Gadiformes</taxon>
        <taxon>Muraenolepidoidei</taxon>
        <taxon>Muraenolepididae</taxon>
        <taxon>Muraenolepis</taxon>
    </lineage>
</organism>
<name>A0A9Q0DF47_9TELE</name>
<dbReference type="InterPro" id="IPR004937">
    <property type="entry name" value="Urea_transporter"/>
</dbReference>
<comment type="similarity">
    <text evidence="2">Belongs to the urea transporter family.</text>
</comment>
<keyword evidence="6" id="KW-0472">Membrane</keyword>